<proteinExistence type="predicted"/>
<dbReference type="AlphaFoldDB" id="A0A2D3NGJ7"/>
<reference evidence="1 2" key="1">
    <citation type="submission" date="2017-11" db="EMBL/GenBank/DDBJ databases">
        <title>Genome sequencing of Prevotella intermedia KCOM 2033.</title>
        <authorList>
            <person name="Kook J.-K."/>
            <person name="Park S.-N."/>
            <person name="Lim Y.K."/>
        </authorList>
    </citation>
    <scope>NUCLEOTIDE SEQUENCE [LARGE SCALE GENOMIC DNA]</scope>
    <source>
        <strain evidence="1 2">KCOM 2033</strain>
    </source>
</reference>
<gene>
    <name evidence="1" type="ORF">CTM50_03360</name>
</gene>
<dbReference type="EMBL" id="CP024696">
    <property type="protein sequence ID" value="ATV53824.1"/>
    <property type="molecule type" value="Genomic_DNA"/>
</dbReference>
<evidence type="ECO:0000313" key="1">
    <source>
        <dbReference type="EMBL" id="ATV53824.1"/>
    </source>
</evidence>
<accession>A0A2D3NGJ7</accession>
<dbReference type="Proteomes" id="UP000229323">
    <property type="component" value="Chromosome"/>
</dbReference>
<organism evidence="1 2">
    <name type="scientific">Prevotella intermedia</name>
    <dbReference type="NCBI Taxonomy" id="28131"/>
    <lineage>
        <taxon>Bacteria</taxon>
        <taxon>Pseudomonadati</taxon>
        <taxon>Bacteroidota</taxon>
        <taxon>Bacteroidia</taxon>
        <taxon>Bacteroidales</taxon>
        <taxon>Prevotellaceae</taxon>
        <taxon>Prevotella</taxon>
    </lineage>
</organism>
<protein>
    <submittedName>
        <fullName evidence="1">Uncharacterized protein</fullName>
    </submittedName>
</protein>
<sequence>MHGKSGCFASQNLHFRNAKSKLPFFVRIIFTKPRRFSAFVEAKFYKNHLLYKIFSYLCSC</sequence>
<evidence type="ECO:0000313" key="2">
    <source>
        <dbReference type="Proteomes" id="UP000229323"/>
    </source>
</evidence>
<name>A0A2D3NGJ7_PREIN</name>